<feature type="domain" description="DUF4136" evidence="2">
    <location>
        <begin position="21"/>
        <end position="188"/>
    </location>
</feature>
<evidence type="ECO:0000259" key="2">
    <source>
        <dbReference type="Pfam" id="PF13590"/>
    </source>
</evidence>
<dbReference type="AlphaFoldDB" id="A0A7L5DMG5"/>
<dbReference type="Pfam" id="PF13590">
    <property type="entry name" value="DUF4136"/>
    <property type="match status" value="1"/>
</dbReference>
<keyword evidence="4" id="KW-1185">Reference proteome</keyword>
<dbReference type="KEGG" id="srho:HH216_03820"/>
<dbReference type="PROSITE" id="PS51257">
    <property type="entry name" value="PROKAR_LIPOPROTEIN"/>
    <property type="match status" value="1"/>
</dbReference>
<name>A0A7L5DMG5_9BACT</name>
<evidence type="ECO:0000256" key="1">
    <source>
        <dbReference type="SAM" id="SignalP"/>
    </source>
</evidence>
<reference evidence="3 4" key="1">
    <citation type="submission" date="2020-04" db="EMBL/GenBank/DDBJ databases">
        <title>Genome sequencing of novel species.</title>
        <authorList>
            <person name="Heo J."/>
            <person name="Kim S.-J."/>
            <person name="Kim J.-S."/>
            <person name="Hong S.-B."/>
            <person name="Kwon S.-W."/>
        </authorList>
    </citation>
    <scope>NUCLEOTIDE SEQUENCE [LARGE SCALE GENOMIC DNA]</scope>
    <source>
        <strain evidence="3 4">CJU-R4</strain>
    </source>
</reference>
<accession>A0A7L5DMG5</accession>
<organism evidence="3 4">
    <name type="scientific">Spirosoma rhododendri</name>
    <dbReference type="NCBI Taxonomy" id="2728024"/>
    <lineage>
        <taxon>Bacteria</taxon>
        <taxon>Pseudomonadati</taxon>
        <taxon>Bacteroidota</taxon>
        <taxon>Cytophagia</taxon>
        <taxon>Cytophagales</taxon>
        <taxon>Cytophagaceae</taxon>
        <taxon>Spirosoma</taxon>
    </lineage>
</organism>
<dbReference type="Proteomes" id="UP000501128">
    <property type="component" value="Chromosome"/>
</dbReference>
<dbReference type="Gene3D" id="3.30.160.670">
    <property type="match status" value="1"/>
</dbReference>
<proteinExistence type="predicted"/>
<gene>
    <name evidence="3" type="ORF">HH216_03820</name>
</gene>
<evidence type="ECO:0000313" key="4">
    <source>
        <dbReference type="Proteomes" id="UP000501128"/>
    </source>
</evidence>
<keyword evidence="1" id="KW-0732">Signal</keyword>
<dbReference type="RefSeq" id="WP_169549582.1">
    <property type="nucleotide sequence ID" value="NZ_CP051677.1"/>
</dbReference>
<evidence type="ECO:0000313" key="3">
    <source>
        <dbReference type="EMBL" id="QJD77638.1"/>
    </source>
</evidence>
<protein>
    <submittedName>
        <fullName evidence="3">DUF4136 domain-containing protein</fullName>
    </submittedName>
</protein>
<sequence length="192" mass="21761">MKRLMLLMALFPLLYACAPRVAVDYNNKVDYSKYRTFTWMDSDIKAGQNPLYYNQIATDNVENTVGQVLKGKGLKENTKNPDLLVGYHFFVEDKTRTVSTPNSAFYGPFGGWGRWGYGGWGPGYWGGWGGTQQYMQEQYKSGTVVVDMVDADTKKLVWRGSIQDAVNNPANISDRLTKQVQEIVDKFPDRNS</sequence>
<feature type="chain" id="PRO_5029545774" evidence="1">
    <location>
        <begin position="23"/>
        <end position="192"/>
    </location>
</feature>
<dbReference type="InterPro" id="IPR025411">
    <property type="entry name" value="DUF4136"/>
</dbReference>
<feature type="signal peptide" evidence="1">
    <location>
        <begin position="1"/>
        <end position="22"/>
    </location>
</feature>
<dbReference type="EMBL" id="CP051677">
    <property type="protein sequence ID" value="QJD77638.1"/>
    <property type="molecule type" value="Genomic_DNA"/>
</dbReference>